<organism evidence="5 6">
    <name type="scientific">Acacia crassicarpa</name>
    <name type="common">northern wattle</name>
    <dbReference type="NCBI Taxonomy" id="499986"/>
    <lineage>
        <taxon>Eukaryota</taxon>
        <taxon>Viridiplantae</taxon>
        <taxon>Streptophyta</taxon>
        <taxon>Embryophyta</taxon>
        <taxon>Tracheophyta</taxon>
        <taxon>Spermatophyta</taxon>
        <taxon>Magnoliopsida</taxon>
        <taxon>eudicotyledons</taxon>
        <taxon>Gunneridae</taxon>
        <taxon>Pentapetalae</taxon>
        <taxon>rosids</taxon>
        <taxon>fabids</taxon>
        <taxon>Fabales</taxon>
        <taxon>Fabaceae</taxon>
        <taxon>Caesalpinioideae</taxon>
        <taxon>mimosoid clade</taxon>
        <taxon>Acacieae</taxon>
        <taxon>Acacia</taxon>
    </lineage>
</organism>
<dbReference type="InterPro" id="IPR025287">
    <property type="entry name" value="WAK_GUB"/>
</dbReference>
<dbReference type="GO" id="GO:0016020">
    <property type="term" value="C:membrane"/>
    <property type="evidence" value="ECO:0007669"/>
    <property type="project" value="UniProtKB-SubCell"/>
</dbReference>
<gene>
    <name evidence="5" type="ORF">QN277_007745</name>
</gene>
<dbReference type="PANTHER" id="PTHR33138:SF30">
    <property type="entry name" value="LEAF RUST 10 DISEASE-RESISTANCE LOCUS RECEPTOR-LIKE PROTEIN KINASE-LIKE 2.7"/>
    <property type="match status" value="1"/>
</dbReference>
<feature type="domain" description="Wall-associated receptor kinase galacturonan-binding" evidence="4">
    <location>
        <begin position="34"/>
        <end position="78"/>
    </location>
</feature>
<proteinExistence type="predicted"/>
<keyword evidence="6" id="KW-1185">Reference proteome</keyword>
<evidence type="ECO:0000256" key="3">
    <source>
        <dbReference type="SAM" id="SignalP"/>
    </source>
</evidence>
<reference evidence="5" key="1">
    <citation type="submission" date="2023-10" db="EMBL/GenBank/DDBJ databases">
        <title>Chromosome-level genome of the transformable northern wattle, Acacia crassicarpa.</title>
        <authorList>
            <person name="Massaro I."/>
            <person name="Sinha N.R."/>
            <person name="Poethig S."/>
            <person name="Leichty A.R."/>
        </authorList>
    </citation>
    <scope>NUCLEOTIDE SEQUENCE</scope>
    <source>
        <strain evidence="5">Acra3RX</strain>
        <tissue evidence="5">Leaf</tissue>
    </source>
</reference>
<evidence type="ECO:0000256" key="2">
    <source>
        <dbReference type="ARBA" id="ARBA00022729"/>
    </source>
</evidence>
<protein>
    <recommendedName>
        <fullName evidence="4">Wall-associated receptor kinase galacturonan-binding domain-containing protein</fullName>
    </recommendedName>
</protein>
<comment type="caution">
    <text evidence="5">The sequence shown here is derived from an EMBL/GenBank/DDBJ whole genome shotgun (WGS) entry which is preliminary data.</text>
</comment>
<dbReference type="EMBL" id="JAWXYG010000012">
    <property type="protein sequence ID" value="KAK4258281.1"/>
    <property type="molecule type" value="Genomic_DNA"/>
</dbReference>
<keyword evidence="2 3" id="KW-0732">Signal</keyword>
<dbReference type="PANTHER" id="PTHR33138">
    <property type="entry name" value="OS01G0690200 PROTEIN"/>
    <property type="match status" value="1"/>
</dbReference>
<dbReference type="Proteomes" id="UP001293593">
    <property type="component" value="Unassembled WGS sequence"/>
</dbReference>
<accession>A0AAE1MFQ1</accession>
<evidence type="ECO:0000259" key="4">
    <source>
        <dbReference type="Pfam" id="PF13947"/>
    </source>
</evidence>
<name>A0AAE1MFQ1_9FABA</name>
<dbReference type="GO" id="GO:0030247">
    <property type="term" value="F:polysaccharide binding"/>
    <property type="evidence" value="ECO:0007669"/>
    <property type="project" value="InterPro"/>
</dbReference>
<feature type="signal peptide" evidence="3">
    <location>
        <begin position="1"/>
        <end position="26"/>
    </location>
</feature>
<feature type="chain" id="PRO_5042257563" description="Wall-associated receptor kinase galacturonan-binding domain-containing protein" evidence="3">
    <location>
        <begin position="27"/>
        <end position="338"/>
    </location>
</feature>
<dbReference type="Pfam" id="PF13947">
    <property type="entry name" value="GUB_WAK_bind"/>
    <property type="match status" value="1"/>
</dbReference>
<evidence type="ECO:0000313" key="6">
    <source>
        <dbReference type="Proteomes" id="UP001293593"/>
    </source>
</evidence>
<evidence type="ECO:0000256" key="1">
    <source>
        <dbReference type="ARBA" id="ARBA00004167"/>
    </source>
</evidence>
<sequence>METEKGFWCWCSVLWLSLLLTEGVLSSEHANKSCTFSCGIINISYPFRLRNDPPKCGHPKHELACENNITLLHLHDSSRPYLGRDGRYRVIGRDKVLGTYRVVGINYNNDTIRLVDAGIQKGNCSSLPHYSLSLSNFPIDFSYSAPADDSNPYFTWTLNNNGTYINLIKQVGYLNCSNPVTDDTAYVDTAPCVNWASKGRGHLYAVSADVLAHQFKPECRLKWVTLTARDWKSLVPGGIQSYTDIHTLLSSGFELSWLPPRVRIDPNRPTATACDFDPEIESPRCLPIEGACFSPLGIRLSSCDGKLPALRNIAEDFVLGILTGKVPSPMIYNIHCIS</sequence>
<comment type="subcellular location">
    <subcellularLocation>
        <location evidence="1">Membrane</location>
        <topology evidence="1">Single-pass membrane protein</topology>
    </subcellularLocation>
</comment>
<dbReference type="AlphaFoldDB" id="A0AAE1MFQ1"/>
<evidence type="ECO:0000313" key="5">
    <source>
        <dbReference type="EMBL" id="KAK4258281.1"/>
    </source>
</evidence>